<organism evidence="1 2">
    <name type="scientific">Zoogloea dura</name>
    <dbReference type="NCBI Taxonomy" id="2728840"/>
    <lineage>
        <taxon>Bacteria</taxon>
        <taxon>Pseudomonadati</taxon>
        <taxon>Pseudomonadota</taxon>
        <taxon>Betaproteobacteria</taxon>
        <taxon>Rhodocyclales</taxon>
        <taxon>Zoogloeaceae</taxon>
        <taxon>Zoogloea</taxon>
    </lineage>
</organism>
<accession>A0A848G0G3</accession>
<dbReference type="EMBL" id="JABBGA010000001">
    <property type="protein sequence ID" value="NML24586.1"/>
    <property type="molecule type" value="Genomic_DNA"/>
</dbReference>
<comment type="caution">
    <text evidence="1">The sequence shown here is derived from an EMBL/GenBank/DDBJ whole genome shotgun (WGS) entry which is preliminary data.</text>
</comment>
<protein>
    <submittedName>
        <fullName evidence="1">Uncharacterized protein</fullName>
    </submittedName>
</protein>
<reference evidence="1 2" key="1">
    <citation type="submission" date="2020-04" db="EMBL/GenBank/DDBJ databases">
        <title>Zoogloea sp. G-4-1-14 isolated from soil.</title>
        <authorList>
            <person name="Dahal R.H."/>
        </authorList>
    </citation>
    <scope>NUCLEOTIDE SEQUENCE [LARGE SCALE GENOMIC DNA]</scope>
    <source>
        <strain evidence="1 2">G-4-1-14</strain>
    </source>
</reference>
<name>A0A848G0G3_9RHOO</name>
<dbReference type="Proteomes" id="UP000580043">
    <property type="component" value="Unassembled WGS sequence"/>
</dbReference>
<gene>
    <name evidence="1" type="ORF">HHL15_02425</name>
</gene>
<keyword evidence="2" id="KW-1185">Reference proteome</keyword>
<sequence>MSLLQLQGSDGRVHEVLVEWDSCREQWHWVGLQFDFWAYPIAGGDDIDDLNGPTTCFQAEVSRWSDDSGCTVLLTITCPPSGELTEDLFASACLKQLGRFWDLFGELEGAE</sequence>
<dbReference type="RefSeq" id="WP_169144202.1">
    <property type="nucleotide sequence ID" value="NZ_JABBGA010000001.1"/>
</dbReference>
<evidence type="ECO:0000313" key="2">
    <source>
        <dbReference type="Proteomes" id="UP000580043"/>
    </source>
</evidence>
<evidence type="ECO:0000313" key="1">
    <source>
        <dbReference type="EMBL" id="NML24586.1"/>
    </source>
</evidence>
<proteinExistence type="predicted"/>
<dbReference type="AlphaFoldDB" id="A0A848G0G3"/>